<evidence type="ECO:0008006" key="4">
    <source>
        <dbReference type="Google" id="ProtNLM"/>
    </source>
</evidence>
<dbReference type="Proteomes" id="UP001467690">
    <property type="component" value="Unassembled WGS sequence"/>
</dbReference>
<keyword evidence="3" id="KW-1185">Reference proteome</keyword>
<evidence type="ECO:0000313" key="2">
    <source>
        <dbReference type="EMBL" id="MER2493640.1"/>
    </source>
</evidence>
<name>A0ABV1RLQ0_9ALTE</name>
<proteinExistence type="predicted"/>
<dbReference type="EMBL" id="JBELOE010000265">
    <property type="protein sequence ID" value="MER2493640.1"/>
    <property type="molecule type" value="Genomic_DNA"/>
</dbReference>
<comment type="caution">
    <text evidence="2">The sequence shown here is derived from an EMBL/GenBank/DDBJ whole genome shotgun (WGS) entry which is preliminary data.</text>
</comment>
<gene>
    <name evidence="2" type="ORF">ABS311_17310</name>
</gene>
<sequence>MLTKMIRTSALVALMIAAQSLLTACNQASAYSSDSTAKIPSDVLTLVNQTFQSNFVYGDWRFQGTQVINNSINAYIQIPDKLELSEKQQKQYIQMVICPSQDKAQMWLTTRDYPIWVHLYTHDKKYGVYAQCTNPHI</sequence>
<dbReference type="RefSeq" id="WP_350402708.1">
    <property type="nucleotide sequence ID" value="NZ_JBELOE010000265.1"/>
</dbReference>
<evidence type="ECO:0000313" key="3">
    <source>
        <dbReference type="Proteomes" id="UP001467690"/>
    </source>
</evidence>
<feature type="signal peptide" evidence="1">
    <location>
        <begin position="1"/>
        <end position="23"/>
    </location>
</feature>
<dbReference type="PROSITE" id="PS51257">
    <property type="entry name" value="PROKAR_LIPOPROTEIN"/>
    <property type="match status" value="1"/>
</dbReference>
<accession>A0ABV1RLQ0</accession>
<keyword evidence="1" id="KW-0732">Signal</keyword>
<protein>
    <recommendedName>
        <fullName evidence="4">Lipoprotein</fullName>
    </recommendedName>
</protein>
<feature type="chain" id="PRO_5047143437" description="Lipoprotein" evidence="1">
    <location>
        <begin position="24"/>
        <end position="137"/>
    </location>
</feature>
<evidence type="ECO:0000256" key="1">
    <source>
        <dbReference type="SAM" id="SignalP"/>
    </source>
</evidence>
<reference evidence="2 3" key="1">
    <citation type="submission" date="2024-06" db="EMBL/GenBank/DDBJ databases">
        <authorList>
            <person name="Chen R.Y."/>
        </authorList>
    </citation>
    <scope>NUCLEOTIDE SEQUENCE [LARGE SCALE GENOMIC DNA]</scope>
    <source>
        <strain evidence="2 3">D2</strain>
    </source>
</reference>
<organism evidence="2 3">
    <name type="scientific">Catenovulum sediminis</name>
    <dbReference type="NCBI Taxonomy" id="1740262"/>
    <lineage>
        <taxon>Bacteria</taxon>
        <taxon>Pseudomonadati</taxon>
        <taxon>Pseudomonadota</taxon>
        <taxon>Gammaproteobacteria</taxon>
        <taxon>Alteromonadales</taxon>
        <taxon>Alteromonadaceae</taxon>
        <taxon>Catenovulum</taxon>
    </lineage>
</organism>